<evidence type="ECO:0000256" key="5">
    <source>
        <dbReference type="ARBA" id="ARBA00022801"/>
    </source>
</evidence>
<dbReference type="Gene3D" id="3.60.20.10">
    <property type="entry name" value="Glutamine Phosphoribosylpyrophosphate, subunit 1, domain 1"/>
    <property type="match status" value="1"/>
</dbReference>
<evidence type="ECO:0000256" key="7">
    <source>
        <dbReference type="ARBA" id="ARBA00023145"/>
    </source>
</evidence>
<dbReference type="GO" id="GO:0051603">
    <property type="term" value="P:proteolysis involved in protein catabolic process"/>
    <property type="evidence" value="ECO:0007669"/>
    <property type="project" value="InterPro"/>
</dbReference>
<keyword evidence="4" id="KW-0888">Threonine protease</keyword>
<reference evidence="13" key="1">
    <citation type="submission" date="2013-02" db="EMBL/GenBank/DDBJ databases">
        <title>Immune-Related transcriptome of Coptotermes formosanus Shiraki workers: the defense mechanism.</title>
        <authorList>
            <person name="Hussain A."/>
            <person name="Li Y.F."/>
            <person name="Cheng Y."/>
            <person name="Liu Y."/>
            <person name="Chen C.C."/>
            <person name="Wen S.Y."/>
        </authorList>
    </citation>
    <scope>NUCLEOTIDE SEQUENCE</scope>
</reference>
<evidence type="ECO:0000256" key="2">
    <source>
        <dbReference type="ARBA" id="ARBA00022490"/>
    </source>
</evidence>
<dbReference type="GO" id="GO:0005839">
    <property type="term" value="C:proteasome core complex"/>
    <property type="evidence" value="ECO:0007669"/>
    <property type="project" value="InterPro"/>
</dbReference>
<dbReference type="AlphaFoldDB" id="R4V132"/>
<name>R4V132_COPFO</name>
<dbReference type="GO" id="GO:0005737">
    <property type="term" value="C:cytoplasm"/>
    <property type="evidence" value="ECO:0007669"/>
    <property type="project" value="UniProtKB-SubCell"/>
</dbReference>
<dbReference type="EMBL" id="KC571853">
    <property type="protein sequence ID" value="AGM32352.1"/>
    <property type="molecule type" value="mRNA"/>
</dbReference>
<evidence type="ECO:0000313" key="13">
    <source>
        <dbReference type="EMBL" id="AGM32352.1"/>
    </source>
</evidence>
<dbReference type="InterPro" id="IPR029055">
    <property type="entry name" value="Ntn_hydrolases_N"/>
</dbReference>
<evidence type="ECO:0000256" key="3">
    <source>
        <dbReference type="ARBA" id="ARBA00022670"/>
    </source>
</evidence>
<comment type="function">
    <text evidence="12">Component of the proteasome, a multicatalytic proteinase complex which is characterized by its ability to cleave peptides with Arg, Phe, Tyr, Leu, and Glu adjacent to the leaving group at neutral or slightly basic pH. The proteasome has an ATP-dependent proteolytic activity.</text>
</comment>
<comment type="catalytic activity">
    <reaction evidence="1">
        <text>Cleavage of peptide bonds with very broad specificity.</text>
        <dbReference type="EC" id="3.4.25.1"/>
    </reaction>
</comment>
<keyword evidence="2 12" id="KW-0963">Cytoplasm</keyword>
<dbReference type="PROSITE" id="PS51476">
    <property type="entry name" value="PROTEASOME_BETA_2"/>
    <property type="match status" value="1"/>
</dbReference>
<dbReference type="InterPro" id="IPR000243">
    <property type="entry name" value="Pept_T1A_subB"/>
</dbReference>
<comment type="function">
    <text evidence="9">Non-catalytic component of the proteasome, a multicatalytic proteinase complex which is characterized by its ability to cleave peptides with Arg, Phe, Tyr, Leu, and Glu adjacent to the leaving group at neutral or slightly basic pH. The proteasome has an ATP-dependent proteolytic activity.</text>
</comment>
<proteinExistence type="evidence at transcript level"/>
<evidence type="ECO:0000256" key="1">
    <source>
        <dbReference type="ARBA" id="ARBA00001198"/>
    </source>
</evidence>
<comment type="similarity">
    <text evidence="12">Belongs to the peptidase T1B family.</text>
</comment>
<evidence type="ECO:0000256" key="8">
    <source>
        <dbReference type="ARBA" id="ARBA00023242"/>
    </source>
</evidence>
<dbReference type="GO" id="GO:0004298">
    <property type="term" value="F:threonine-type endopeptidase activity"/>
    <property type="evidence" value="ECO:0007669"/>
    <property type="project" value="UniProtKB-KW"/>
</dbReference>
<dbReference type="InterPro" id="IPR016050">
    <property type="entry name" value="Proteasome_bsu_CS"/>
</dbReference>
<dbReference type="CDD" id="cd03761">
    <property type="entry name" value="proteasome_beta_type_5"/>
    <property type="match status" value="1"/>
</dbReference>
<protein>
    <recommendedName>
        <fullName evidence="12">Proteasome subunit beta</fullName>
    </recommendedName>
</protein>
<evidence type="ECO:0000256" key="12">
    <source>
        <dbReference type="RuleBase" id="RU004203"/>
    </source>
</evidence>
<keyword evidence="8 12" id="KW-0539">Nucleus</keyword>
<dbReference type="InterPro" id="IPR001353">
    <property type="entry name" value="Proteasome_sua/b"/>
</dbReference>
<evidence type="ECO:0000256" key="10">
    <source>
        <dbReference type="ARBA" id="ARBA00026071"/>
    </source>
</evidence>
<accession>R4V132</accession>
<comment type="subunit">
    <text evidence="12">Component of the proteasome complex.</text>
</comment>
<dbReference type="PROSITE" id="PS00854">
    <property type="entry name" value="PROTEASOME_BETA_1"/>
    <property type="match status" value="1"/>
</dbReference>
<keyword evidence="5" id="KW-0378">Hydrolase</keyword>
<evidence type="ECO:0000256" key="4">
    <source>
        <dbReference type="ARBA" id="ARBA00022698"/>
    </source>
</evidence>
<dbReference type="PRINTS" id="PR00141">
    <property type="entry name" value="PROTEASOME"/>
</dbReference>
<sequence>MALEALCGWETRMRVASLNRDQKCDSEVEYYSRNFINNIELAVPPYHNPAENLARFSTDEHGKGIKIQFDHGTTTLGFRYQGGVVLAVDSRATTGNFVASHNMKKIIEINDYLLGTMAGGAADCVYWDRVLTKQCRMYELRNRERISVAAASKLMANMVYNYKGMGLSMGMMIAGWDKRGPGLYYVDSDGTRTKGKVFSVGSGSVYAFGVLDSGYNWDLTDEEAYELARRSIYHATHRDAYSGAIVRVYHVKETGWVHISNEDCKGMHYRYQEEKGNFPA</sequence>
<comment type="subcellular location">
    <subcellularLocation>
        <location evidence="12">Cytoplasm</location>
    </subcellularLocation>
    <subcellularLocation>
        <location evidence="12">Nucleus</location>
    </subcellularLocation>
</comment>
<keyword evidence="6 12" id="KW-0647">Proteasome</keyword>
<keyword evidence="3" id="KW-0645">Protease</keyword>
<evidence type="ECO:0000256" key="6">
    <source>
        <dbReference type="ARBA" id="ARBA00022942"/>
    </source>
</evidence>
<dbReference type="Pfam" id="PF00227">
    <property type="entry name" value="Proteasome"/>
    <property type="match status" value="1"/>
</dbReference>
<keyword evidence="7" id="KW-0865">Zymogen</keyword>
<dbReference type="MEROPS" id="T01.A06"/>
<dbReference type="FunFam" id="3.60.20.10:FF:000051">
    <property type="entry name" value="Proteasome subunit beta"/>
    <property type="match status" value="1"/>
</dbReference>
<dbReference type="InterPro" id="IPR023333">
    <property type="entry name" value="Proteasome_suB-type"/>
</dbReference>
<dbReference type="PANTHER" id="PTHR32194:SF3">
    <property type="entry name" value="PROTEASOME SUBUNIT BETA"/>
    <property type="match status" value="1"/>
</dbReference>
<comment type="subunit">
    <text evidence="10">The 26S proteasome consists of a 20S proteasome core and two 19S regulatory subunits. The 20S proteasome core is composed of 28 subunits that are arranged in four stacked rings, resulting in a barrel-shaped structure. The two end rings are each formed by seven alpha subunits, and the two central rings are each formed by seven beta subunits. The catalytic chamber with the active sites is on the inside of the barrel.</text>
</comment>
<dbReference type="SUPFAM" id="SSF56235">
    <property type="entry name" value="N-terminal nucleophile aminohydrolases (Ntn hydrolases)"/>
    <property type="match status" value="1"/>
</dbReference>
<feature type="active site" description="Nucleophile" evidence="11">
    <location>
        <position position="73"/>
    </location>
</feature>
<evidence type="ECO:0000256" key="11">
    <source>
        <dbReference type="PIRSR" id="PIRSR600243-1"/>
    </source>
</evidence>
<organism evidence="13">
    <name type="scientific">Coptotermes formosanus</name>
    <name type="common">Formosan subterranean termite</name>
    <dbReference type="NCBI Taxonomy" id="36987"/>
    <lineage>
        <taxon>Eukaryota</taxon>
        <taxon>Metazoa</taxon>
        <taxon>Ecdysozoa</taxon>
        <taxon>Arthropoda</taxon>
        <taxon>Hexapoda</taxon>
        <taxon>Insecta</taxon>
        <taxon>Pterygota</taxon>
        <taxon>Neoptera</taxon>
        <taxon>Polyneoptera</taxon>
        <taxon>Dictyoptera</taxon>
        <taxon>Blattodea</taxon>
        <taxon>Blattoidea</taxon>
        <taxon>Termitoidae</taxon>
        <taxon>Rhinotermitidae</taxon>
        <taxon>Coptotermes</taxon>
    </lineage>
</organism>
<dbReference type="PANTHER" id="PTHR32194">
    <property type="entry name" value="METALLOPROTEASE TLDD"/>
    <property type="match status" value="1"/>
</dbReference>
<evidence type="ECO:0000256" key="9">
    <source>
        <dbReference type="ARBA" id="ARBA00024953"/>
    </source>
</evidence>
<dbReference type="GO" id="GO:0005634">
    <property type="term" value="C:nucleus"/>
    <property type="evidence" value="ECO:0007669"/>
    <property type="project" value="UniProtKB-SubCell"/>
</dbReference>